<dbReference type="InterPro" id="IPR000184">
    <property type="entry name" value="Bac_surfAg_D15"/>
</dbReference>
<dbReference type="Pfam" id="PF07244">
    <property type="entry name" value="POTRA"/>
    <property type="match status" value="1"/>
</dbReference>
<dbReference type="InterPro" id="IPR010827">
    <property type="entry name" value="BamA/TamA_POTRA"/>
</dbReference>
<dbReference type="Gene3D" id="3.10.20.310">
    <property type="entry name" value="membrane protein fhac"/>
    <property type="match status" value="1"/>
</dbReference>
<keyword evidence="2" id="KW-0472">Membrane</keyword>
<evidence type="ECO:0000259" key="3">
    <source>
        <dbReference type="PROSITE" id="PS51779"/>
    </source>
</evidence>
<gene>
    <name evidence="4" type="ORF">LX87_03442</name>
</gene>
<evidence type="ECO:0000256" key="2">
    <source>
        <dbReference type="ARBA" id="ARBA00023136"/>
    </source>
</evidence>
<dbReference type="OrthoDB" id="9768717at2"/>
<sequence length="468" mass="55009">MLLSILIWSLSLSDTTATPQPVADSVQTDYWVVRSVQIRGNQRTRERIILREMELKAGDTIRRPVLTEKLAWDQRKITNTNLFVTVDVAAREVGSQQIDIDVNLKERWYFFVIPIFDLADRNFNEWWYERGRSLRRTIYGARINYKNVTGNADRLNAIFEFGFARRTQVLYTLPYIDRAQKTGLSVGASYQTNKEVAYRSALDKLVYFRSEDLMRERFYTNVILTRRNQFYNFHRLELRYVRNSIADTVARLNPDYFLNGQSRQRYFLLSYLFTHDRRDAVAYPLQGHYFNLAANQYGLLPSDNLRLFELTASYTRYWPIGARLYASNSLRGKLSWPERQPYLNLRGLGYTSDFVRGYELYVIDGQRYGLLRNTLKYQLLNTRKQLNWMPLKQFNTVPLALYLNVFGDMGFVDNSLAQNYNSRLANSLLYGGGLALDIVTFYNIVGRISYSVNRQRQTGIFFSFTYDL</sequence>
<accession>A0A327WTP7</accession>
<organism evidence="4 5">
    <name type="scientific">Larkinella arboricola</name>
    <dbReference type="NCBI Taxonomy" id="643671"/>
    <lineage>
        <taxon>Bacteria</taxon>
        <taxon>Pseudomonadati</taxon>
        <taxon>Bacteroidota</taxon>
        <taxon>Cytophagia</taxon>
        <taxon>Cytophagales</taxon>
        <taxon>Spirosomataceae</taxon>
        <taxon>Larkinella</taxon>
    </lineage>
</organism>
<dbReference type="RefSeq" id="WP_111629491.1">
    <property type="nucleotide sequence ID" value="NZ_QLMC01000004.1"/>
</dbReference>
<dbReference type="GO" id="GO:0019867">
    <property type="term" value="C:outer membrane"/>
    <property type="evidence" value="ECO:0007669"/>
    <property type="project" value="InterPro"/>
</dbReference>
<feature type="domain" description="POTRA" evidence="3">
    <location>
        <begin position="31"/>
        <end position="107"/>
    </location>
</feature>
<comment type="subcellular location">
    <subcellularLocation>
        <location evidence="1">Membrane</location>
    </subcellularLocation>
</comment>
<evidence type="ECO:0000313" key="4">
    <source>
        <dbReference type="EMBL" id="RAJ95694.1"/>
    </source>
</evidence>
<evidence type="ECO:0000256" key="1">
    <source>
        <dbReference type="ARBA" id="ARBA00004370"/>
    </source>
</evidence>
<dbReference type="Pfam" id="PF01103">
    <property type="entry name" value="Omp85"/>
    <property type="match status" value="1"/>
</dbReference>
<dbReference type="AlphaFoldDB" id="A0A327WTP7"/>
<dbReference type="PROSITE" id="PS51779">
    <property type="entry name" value="POTRA"/>
    <property type="match status" value="1"/>
</dbReference>
<dbReference type="Proteomes" id="UP000248790">
    <property type="component" value="Unassembled WGS sequence"/>
</dbReference>
<name>A0A327WTP7_LARAB</name>
<dbReference type="Gene3D" id="2.40.160.50">
    <property type="entry name" value="membrane protein fhac: a member of the omp85/tpsb transporter family"/>
    <property type="match status" value="1"/>
</dbReference>
<reference evidence="4 5" key="1">
    <citation type="submission" date="2018-06" db="EMBL/GenBank/DDBJ databases">
        <title>Genomic Encyclopedia of Archaeal and Bacterial Type Strains, Phase II (KMG-II): from individual species to whole genera.</title>
        <authorList>
            <person name="Goeker M."/>
        </authorList>
    </citation>
    <scope>NUCLEOTIDE SEQUENCE [LARGE SCALE GENOMIC DNA]</scope>
    <source>
        <strain evidence="4 5">DSM 21851</strain>
    </source>
</reference>
<evidence type="ECO:0000313" key="5">
    <source>
        <dbReference type="Proteomes" id="UP000248790"/>
    </source>
</evidence>
<protein>
    <submittedName>
        <fullName evidence="4">Surface antigen-like variable number repeat protein</fullName>
    </submittedName>
</protein>
<keyword evidence="5" id="KW-1185">Reference proteome</keyword>
<dbReference type="InterPro" id="IPR034746">
    <property type="entry name" value="POTRA"/>
</dbReference>
<dbReference type="EMBL" id="QLMC01000004">
    <property type="protein sequence ID" value="RAJ95694.1"/>
    <property type="molecule type" value="Genomic_DNA"/>
</dbReference>
<comment type="caution">
    <text evidence="4">The sequence shown here is derived from an EMBL/GenBank/DDBJ whole genome shotgun (WGS) entry which is preliminary data.</text>
</comment>
<proteinExistence type="predicted"/>